<dbReference type="InterPro" id="IPR014001">
    <property type="entry name" value="Helicase_ATP-bd"/>
</dbReference>
<keyword evidence="2 4" id="KW-0347">Helicase</keyword>
<keyword evidence="2 4" id="KW-0067">ATP-binding</keyword>
<dbReference type="PANTHER" id="PTHR43519">
    <property type="entry name" value="ATP-DEPENDENT RNA HELICASE HRPB"/>
    <property type="match status" value="1"/>
</dbReference>
<proteinExistence type="predicted"/>
<dbReference type="Proteomes" id="UP000345637">
    <property type="component" value="Unassembled WGS sequence"/>
</dbReference>
<dbReference type="GO" id="GO:0003676">
    <property type="term" value="F:nucleic acid binding"/>
    <property type="evidence" value="ECO:0007669"/>
    <property type="project" value="InterPro"/>
</dbReference>
<gene>
    <name evidence="4" type="ORF">NCTC12998_03203</name>
</gene>
<dbReference type="Gene3D" id="3.40.50.300">
    <property type="entry name" value="P-loop containing nucleotide triphosphate hydrolases"/>
    <property type="match status" value="1"/>
</dbReference>
<protein>
    <submittedName>
        <fullName evidence="4">ATP-dependent RNA helicase HrpB</fullName>
    </submittedName>
</protein>
<dbReference type="Pfam" id="PF00270">
    <property type="entry name" value="DEAD"/>
    <property type="match status" value="1"/>
</dbReference>
<accession>A0A485B210</accession>
<evidence type="ECO:0000313" key="4">
    <source>
        <dbReference type="EMBL" id="VFS66990.1"/>
    </source>
</evidence>
<dbReference type="AlphaFoldDB" id="A0A485B210"/>
<name>A0A485B210_RAOPL</name>
<dbReference type="PANTHER" id="PTHR43519:SF1">
    <property type="entry name" value="ATP-DEPENDENT RNA HELICASE HRPB"/>
    <property type="match status" value="1"/>
</dbReference>
<evidence type="ECO:0000256" key="1">
    <source>
        <dbReference type="ARBA" id="ARBA00022801"/>
    </source>
</evidence>
<dbReference type="EMBL" id="CAADJE010000023">
    <property type="protein sequence ID" value="VFS66990.1"/>
    <property type="molecule type" value="Genomic_DNA"/>
</dbReference>
<dbReference type="SUPFAM" id="SSF52540">
    <property type="entry name" value="P-loop containing nucleoside triphosphate hydrolases"/>
    <property type="match status" value="1"/>
</dbReference>
<dbReference type="InterPro" id="IPR011545">
    <property type="entry name" value="DEAD/DEAH_box_helicase_dom"/>
</dbReference>
<sequence>MSQLPVAAVLPELLSALQQAPQVLLNAPTGAGKSTWLPLQILADGHIDGRIILLEPRRLAARNVAQRLAELLGEKPGVTVGYRMRAETCIGPNTRLEVVTEGILTRMIQHDPELSGVGAGDPR</sequence>
<feature type="domain" description="Helicase ATP-binding" evidence="3">
    <location>
        <begin position="14"/>
        <end position="123"/>
    </location>
</feature>
<evidence type="ECO:0000256" key="2">
    <source>
        <dbReference type="ARBA" id="ARBA00022806"/>
    </source>
</evidence>
<reference evidence="4 5" key="1">
    <citation type="submission" date="2019-03" db="EMBL/GenBank/DDBJ databases">
        <authorList>
            <consortium name="Pathogen Informatics"/>
        </authorList>
    </citation>
    <scope>NUCLEOTIDE SEQUENCE [LARGE SCALE GENOMIC DNA]</scope>
    <source>
        <strain evidence="4 5">NCTC12998</strain>
    </source>
</reference>
<keyword evidence="2 4" id="KW-0547">Nucleotide-binding</keyword>
<dbReference type="GO" id="GO:0004386">
    <property type="term" value="F:helicase activity"/>
    <property type="evidence" value="ECO:0007669"/>
    <property type="project" value="UniProtKB-KW"/>
</dbReference>
<dbReference type="PROSITE" id="PS51192">
    <property type="entry name" value="HELICASE_ATP_BIND_1"/>
    <property type="match status" value="1"/>
</dbReference>
<dbReference type="GO" id="GO:0016787">
    <property type="term" value="F:hydrolase activity"/>
    <property type="evidence" value="ECO:0007669"/>
    <property type="project" value="UniProtKB-KW"/>
</dbReference>
<dbReference type="GO" id="GO:0005524">
    <property type="term" value="F:ATP binding"/>
    <property type="evidence" value="ECO:0007669"/>
    <property type="project" value="InterPro"/>
</dbReference>
<dbReference type="InterPro" id="IPR027417">
    <property type="entry name" value="P-loop_NTPase"/>
</dbReference>
<keyword evidence="1" id="KW-0378">Hydrolase</keyword>
<organism evidence="4 5">
    <name type="scientific">Raoultella planticola</name>
    <name type="common">Klebsiella planticola</name>
    <dbReference type="NCBI Taxonomy" id="575"/>
    <lineage>
        <taxon>Bacteria</taxon>
        <taxon>Pseudomonadati</taxon>
        <taxon>Pseudomonadota</taxon>
        <taxon>Gammaproteobacteria</taxon>
        <taxon>Enterobacterales</taxon>
        <taxon>Enterobacteriaceae</taxon>
        <taxon>Klebsiella/Raoultella group</taxon>
        <taxon>Raoultella</taxon>
    </lineage>
</organism>
<evidence type="ECO:0000259" key="3">
    <source>
        <dbReference type="PROSITE" id="PS51192"/>
    </source>
</evidence>
<evidence type="ECO:0000313" key="5">
    <source>
        <dbReference type="Proteomes" id="UP000345637"/>
    </source>
</evidence>